<dbReference type="RefSeq" id="WP_023123778.1">
    <property type="nucleotide sequence ID" value="NZ_AP023189.1"/>
</dbReference>
<evidence type="ECO:0000313" key="2">
    <source>
        <dbReference type="Proteomes" id="UP000509383"/>
    </source>
</evidence>
<gene>
    <name evidence="1" type="ORF">TUM18999_59870</name>
</gene>
<dbReference type="EMBL" id="AP023189">
    <property type="protein sequence ID" value="BCG27796.1"/>
    <property type="molecule type" value="Genomic_DNA"/>
</dbReference>
<protein>
    <submittedName>
        <fullName evidence="1">Uncharacterized protein</fullName>
    </submittedName>
</protein>
<dbReference type="InterPro" id="IPR049723">
    <property type="entry name" value="BPSL0761-like"/>
</dbReference>
<sequence length="87" mass="10219">MTLPYERTRAIVKTEEFLRELSHHSGLPQDIRSYAKSLLRHYPSADQIFSLGRLEECLVNEALEDEYRRRVIAFHQPLLCSSLESTR</sequence>
<dbReference type="KEGG" id="ptw:TUM18999_59870"/>
<reference evidence="1 2" key="1">
    <citation type="submission" date="2020-05" db="EMBL/GenBank/DDBJ databases">
        <title>Characterization of novel class B3 metallo-beta-lactamase from novel Pseudomonas species.</title>
        <authorList>
            <person name="Yamada K."/>
            <person name="Aoki K."/>
            <person name="Ishii Y."/>
        </authorList>
    </citation>
    <scope>NUCLEOTIDE SEQUENCE [LARGE SCALE GENOMIC DNA]</scope>
    <source>
        <strain evidence="1 2">TUM18999</strain>
    </source>
</reference>
<organism evidence="1 2">
    <name type="scientific">Pseudomonas tohonis</name>
    <dbReference type="NCBI Taxonomy" id="2725477"/>
    <lineage>
        <taxon>Bacteria</taxon>
        <taxon>Pseudomonadati</taxon>
        <taxon>Pseudomonadota</taxon>
        <taxon>Gammaproteobacteria</taxon>
        <taxon>Pseudomonadales</taxon>
        <taxon>Pseudomonadaceae</taxon>
        <taxon>Pseudomonas</taxon>
    </lineage>
</organism>
<accession>A0A6J4EET7</accession>
<evidence type="ECO:0000313" key="1">
    <source>
        <dbReference type="EMBL" id="BCG27796.1"/>
    </source>
</evidence>
<proteinExistence type="predicted"/>
<dbReference type="AlphaFoldDB" id="A0A6J4EET7"/>
<dbReference type="NCBIfam" id="NF041728">
    <property type="entry name" value="BPSL0761_fam"/>
    <property type="match status" value="1"/>
</dbReference>
<dbReference type="Proteomes" id="UP000509383">
    <property type="component" value="Chromosome"/>
</dbReference>
<name>A0A6J4EET7_9PSED</name>